<protein>
    <submittedName>
        <fullName evidence="2">NERD domain-containing protein</fullName>
    </submittedName>
</protein>
<gene>
    <name evidence="2" type="ORF">FG384_11985</name>
</gene>
<keyword evidence="3" id="KW-1185">Reference proteome</keyword>
<name>A0A544TQB3_9BACI</name>
<evidence type="ECO:0000259" key="1">
    <source>
        <dbReference type="PROSITE" id="PS50965"/>
    </source>
</evidence>
<evidence type="ECO:0000313" key="3">
    <source>
        <dbReference type="Proteomes" id="UP000316626"/>
    </source>
</evidence>
<organism evidence="2 3">
    <name type="scientific">Psychrobacillus vulpis</name>
    <dbReference type="NCBI Taxonomy" id="2325572"/>
    <lineage>
        <taxon>Bacteria</taxon>
        <taxon>Bacillati</taxon>
        <taxon>Bacillota</taxon>
        <taxon>Bacilli</taxon>
        <taxon>Bacillales</taxon>
        <taxon>Bacillaceae</taxon>
        <taxon>Psychrobacillus</taxon>
    </lineage>
</organism>
<comment type="caution">
    <text evidence="2">The sequence shown here is derived from an EMBL/GenBank/DDBJ whole genome shotgun (WGS) entry which is preliminary data.</text>
</comment>
<feature type="domain" description="NERD" evidence="1">
    <location>
        <begin position="41"/>
        <end position="158"/>
    </location>
</feature>
<reference evidence="2 3" key="1">
    <citation type="submission" date="2019-06" db="EMBL/GenBank/DDBJ databases">
        <title>Psychrobacillus vulpis sp. nov., a new species isolated from feces of a red fox that inhabits in The Tablas de Daimiel Natural Park, Albacete, Spain.</title>
        <authorList>
            <person name="Rodriguez M."/>
            <person name="Reina J.C."/>
            <person name="Bejar V."/>
            <person name="Llamas I."/>
        </authorList>
    </citation>
    <scope>NUCLEOTIDE SEQUENCE [LARGE SCALE GENOMIC DNA]</scope>
    <source>
        <strain evidence="2 3">Z8</strain>
    </source>
</reference>
<dbReference type="EMBL" id="VDGI01000012">
    <property type="protein sequence ID" value="TQR19641.1"/>
    <property type="molecule type" value="Genomic_DNA"/>
</dbReference>
<sequence>MLVKSRSNEFSLIGLQLLDKRLPQMHEMKELIHSKMHMAKAGIYGEVLVESVFRKYSFPFEHVVLHDVSLNSYGNFQIDTLFLTQYFAVILESKNIAGKLSFQQNPPLLMRENDEGKVEMFESPETQIERNIYLLGEWLRIGGVNIPIYGAIVLTNSKILIEDPPKKYPAILPQTNPVFLRNMPREKVYLEVYALHGLAKRIAVSHQHYFPYPMCSRWGILPKDLLTGVHCEKCESFGMVKQKGGWSCPRCGHLDKLAHEKTIKEWFVLIGETINNRQCRYFLQLDSYHVASRLLNSMNLERSGKSKNTIIYQWKW</sequence>
<dbReference type="OrthoDB" id="2734037at2"/>
<proteinExistence type="predicted"/>
<dbReference type="PROSITE" id="PS50965">
    <property type="entry name" value="NERD"/>
    <property type="match status" value="1"/>
</dbReference>
<dbReference type="InterPro" id="IPR011528">
    <property type="entry name" value="NERD"/>
</dbReference>
<dbReference type="Proteomes" id="UP000316626">
    <property type="component" value="Unassembled WGS sequence"/>
</dbReference>
<evidence type="ECO:0000313" key="2">
    <source>
        <dbReference type="EMBL" id="TQR19641.1"/>
    </source>
</evidence>
<dbReference type="RefSeq" id="WP_142642836.1">
    <property type="nucleotide sequence ID" value="NZ_VDGI01000012.1"/>
</dbReference>
<accession>A0A544TQB3</accession>
<dbReference type="Pfam" id="PF08378">
    <property type="entry name" value="NERD"/>
    <property type="match status" value="1"/>
</dbReference>
<dbReference type="AlphaFoldDB" id="A0A544TQB3"/>